<name>A0A829BPI8_STRMG</name>
<dbReference type="RefSeq" id="WP_002261883.1">
    <property type="nucleotide sequence ID" value="NZ_AHSR01000020.1"/>
</dbReference>
<feature type="transmembrane region" description="Helical" evidence="1">
    <location>
        <begin position="224"/>
        <end position="245"/>
    </location>
</feature>
<organism evidence="2 3">
    <name type="scientific">Streptococcus mutans SM6</name>
    <dbReference type="NCBI Taxonomy" id="857119"/>
    <lineage>
        <taxon>Bacteria</taxon>
        <taxon>Bacillati</taxon>
        <taxon>Bacillota</taxon>
        <taxon>Bacilli</taxon>
        <taxon>Lactobacillales</taxon>
        <taxon>Streptococcaceae</taxon>
        <taxon>Streptococcus</taxon>
    </lineage>
</organism>
<evidence type="ECO:0008006" key="4">
    <source>
        <dbReference type="Google" id="ProtNLM"/>
    </source>
</evidence>
<feature type="transmembrane region" description="Helical" evidence="1">
    <location>
        <begin position="170"/>
        <end position="192"/>
    </location>
</feature>
<protein>
    <recommendedName>
        <fullName evidence="4">TraX protein</fullName>
    </recommendedName>
</protein>
<dbReference type="InterPro" id="IPR008875">
    <property type="entry name" value="TraX"/>
</dbReference>
<feature type="transmembrane region" description="Helical" evidence="1">
    <location>
        <begin position="133"/>
        <end position="150"/>
    </location>
</feature>
<feature type="transmembrane region" description="Helical" evidence="1">
    <location>
        <begin position="35"/>
        <end position="55"/>
    </location>
</feature>
<gene>
    <name evidence="2" type="ORF">SMU82_05312</name>
</gene>
<reference evidence="2 3" key="1">
    <citation type="journal article" date="2013" name="Mol. Biol. Evol.">
        <title>Evolutionary and population genomics of the cavity causing bacteria Streptococcus mutans.</title>
        <authorList>
            <person name="Cornejo O.E."/>
            <person name="Lefebure T."/>
            <person name="Pavinski Bitar P.D."/>
            <person name="Lang P."/>
            <person name="Richards V.P."/>
            <person name="Eilertson K."/>
            <person name="Do T."/>
            <person name="Beighton D."/>
            <person name="Zeng L."/>
            <person name="Ahn S.J."/>
            <person name="Burne R.A."/>
            <person name="Siepel A."/>
            <person name="Bustamante C.D."/>
            <person name="Stanhope M.J."/>
        </authorList>
    </citation>
    <scope>NUCLEOTIDE SEQUENCE [LARGE SCALE GENOMIC DNA]</scope>
    <source>
        <strain evidence="2 3">SM6</strain>
    </source>
</reference>
<sequence length="279" mass="32331">MTNRKTLTGFQLKYIALGAMLLDHIHYFFEYTGKVPLWFTQVGRIAAPLFLFAIIEGFIHTHDRKKYFLKIYGLAVIMGLIQFGFYNVLHPLVRGDGFFPKNMMLSSFAILLVALQGIAWIEEKKYLRGIPTLLFPIILPFLFMPFYRLFMASDNDLGMFVVNLLNFTVLPLHFSIMDGGTATLIVGIAMYLCRKTIKREVIAFVIISLIIDLGRVWLSGIPLTFHGLFFSYFEWLEIFAAPLMLMYNGKRGKGNKYLFYAFYPLHIYLLYTLSVLLYR</sequence>
<evidence type="ECO:0000256" key="1">
    <source>
        <dbReference type="SAM" id="Phobius"/>
    </source>
</evidence>
<dbReference type="Pfam" id="PF05857">
    <property type="entry name" value="TraX"/>
    <property type="match status" value="1"/>
</dbReference>
<keyword evidence="1" id="KW-0812">Transmembrane</keyword>
<evidence type="ECO:0000313" key="2">
    <source>
        <dbReference type="EMBL" id="EMC24111.1"/>
    </source>
</evidence>
<proteinExistence type="predicted"/>
<accession>A0A829BPI8</accession>
<feature type="transmembrane region" description="Helical" evidence="1">
    <location>
        <begin position="257"/>
        <end position="278"/>
    </location>
</feature>
<feature type="transmembrane region" description="Helical" evidence="1">
    <location>
        <begin position="103"/>
        <end position="121"/>
    </location>
</feature>
<comment type="caution">
    <text evidence="2">The sequence shown here is derived from an EMBL/GenBank/DDBJ whole genome shotgun (WGS) entry which is preliminary data.</text>
</comment>
<dbReference type="AlphaFoldDB" id="A0A829BPI8"/>
<feature type="transmembrane region" description="Helical" evidence="1">
    <location>
        <begin position="201"/>
        <end position="218"/>
    </location>
</feature>
<keyword evidence="1" id="KW-1133">Transmembrane helix</keyword>
<keyword evidence="1" id="KW-0472">Membrane</keyword>
<dbReference type="EMBL" id="AHSR01000020">
    <property type="protein sequence ID" value="EMC24111.1"/>
    <property type="molecule type" value="Genomic_DNA"/>
</dbReference>
<dbReference type="Proteomes" id="UP000011676">
    <property type="component" value="Unassembled WGS sequence"/>
</dbReference>
<feature type="transmembrane region" description="Helical" evidence="1">
    <location>
        <begin position="12"/>
        <end position="29"/>
    </location>
</feature>
<feature type="transmembrane region" description="Helical" evidence="1">
    <location>
        <begin position="67"/>
        <end position="88"/>
    </location>
</feature>
<evidence type="ECO:0000313" key="3">
    <source>
        <dbReference type="Proteomes" id="UP000011676"/>
    </source>
</evidence>